<dbReference type="GO" id="GO:0001664">
    <property type="term" value="F:G protein-coupled receptor binding"/>
    <property type="evidence" value="ECO:0007669"/>
    <property type="project" value="TreeGrafter"/>
</dbReference>
<evidence type="ECO:0000256" key="8">
    <source>
        <dbReference type="PIRSR" id="PIRSR601019-2"/>
    </source>
</evidence>
<gene>
    <name evidence="9" type="ORF">DEBURN_LOCUS1341</name>
</gene>
<feature type="binding site" evidence="8">
    <location>
        <position position="148"/>
    </location>
    <ligand>
        <name>Mg(2+)</name>
        <dbReference type="ChEBI" id="CHEBI:18420"/>
    </ligand>
</feature>
<evidence type="ECO:0000256" key="1">
    <source>
        <dbReference type="ARBA" id="ARBA00022707"/>
    </source>
</evidence>
<dbReference type="Gene3D" id="1.10.400.10">
    <property type="entry name" value="GI Alpha 1, domain 2-like"/>
    <property type="match status" value="1"/>
</dbReference>
<dbReference type="GO" id="GO:0032502">
    <property type="term" value="P:developmental process"/>
    <property type="evidence" value="ECO:0007669"/>
    <property type="project" value="UniProtKB-ARBA"/>
</dbReference>
<dbReference type="OrthoDB" id="5817230at2759"/>
<keyword evidence="10" id="KW-1185">Reference proteome</keyword>
<dbReference type="PANTHER" id="PTHR10218">
    <property type="entry name" value="GTP-BINDING PROTEIN ALPHA SUBUNIT"/>
    <property type="match status" value="1"/>
</dbReference>
<feature type="binding site" evidence="8">
    <location>
        <position position="20"/>
    </location>
    <ligand>
        <name>Mg(2+)</name>
        <dbReference type="ChEBI" id="CHEBI:18420"/>
    </ligand>
</feature>
<sequence length="259" mass="30797">MQTQIIRESLRFIQMNESKSTLVRQIKIINQTNQTKDEFAQYRINVYEDLVDSAQVIVYAMRKLRLEPRNSIFSEKILDYYVESDPSFQLSSEIVEAIDSVWHDPIISEVMEKQNHFYLMDFLASVRRIGAPGYFPEKSDVFRTRTKTTDVSETRFNMRQLSIHVGCRFERKKWIHHFEAVTSIIFIVPLNEYDQVFFVRFEPGILNRLAERLILFESIINSRWFLRTSIILLLTKIDLFRTKLLRVPLEQYFPGYSGT</sequence>
<keyword evidence="3" id="KW-0547">Nucleotide-binding</keyword>
<evidence type="ECO:0000256" key="6">
    <source>
        <dbReference type="ARBA" id="ARBA00023139"/>
    </source>
</evidence>
<dbReference type="SMART" id="SM00275">
    <property type="entry name" value="G_alpha"/>
    <property type="match status" value="1"/>
</dbReference>
<dbReference type="InterPro" id="IPR027417">
    <property type="entry name" value="P-loop_NTPase"/>
</dbReference>
<evidence type="ECO:0000256" key="7">
    <source>
        <dbReference type="ARBA" id="ARBA00023224"/>
    </source>
</evidence>
<dbReference type="GO" id="GO:0005525">
    <property type="term" value="F:GTP binding"/>
    <property type="evidence" value="ECO:0007669"/>
    <property type="project" value="UniProtKB-KW"/>
</dbReference>
<keyword evidence="6" id="KW-0449">Lipoprotein</keyword>
<evidence type="ECO:0000256" key="3">
    <source>
        <dbReference type="ARBA" id="ARBA00022741"/>
    </source>
</evidence>
<dbReference type="PROSITE" id="PS51882">
    <property type="entry name" value="G_ALPHA"/>
    <property type="match status" value="1"/>
</dbReference>
<dbReference type="GO" id="GO:0003924">
    <property type="term" value="F:GTPase activity"/>
    <property type="evidence" value="ECO:0007669"/>
    <property type="project" value="InterPro"/>
</dbReference>
<dbReference type="FunFam" id="1.10.400.10:FF:000007">
    <property type="entry name" value="Guanine nucleotide-binding protein subunit alpha"/>
    <property type="match status" value="1"/>
</dbReference>
<dbReference type="GO" id="GO:0007189">
    <property type="term" value="P:adenylate cyclase-activating G protein-coupled receptor signaling pathway"/>
    <property type="evidence" value="ECO:0007669"/>
    <property type="project" value="TreeGrafter"/>
</dbReference>
<dbReference type="Pfam" id="PF00503">
    <property type="entry name" value="G-alpha"/>
    <property type="match status" value="1"/>
</dbReference>
<dbReference type="GO" id="GO:0046872">
    <property type="term" value="F:metal ion binding"/>
    <property type="evidence" value="ECO:0007669"/>
    <property type="project" value="UniProtKB-KW"/>
</dbReference>
<evidence type="ECO:0000313" key="9">
    <source>
        <dbReference type="EMBL" id="CAG8439727.1"/>
    </source>
</evidence>
<comment type="caution">
    <text evidence="9">The sequence shown here is derived from an EMBL/GenBank/DDBJ whole genome shotgun (WGS) entry which is preliminary data.</text>
</comment>
<evidence type="ECO:0000256" key="4">
    <source>
        <dbReference type="ARBA" id="ARBA00022842"/>
    </source>
</evidence>
<organism evidence="9 10">
    <name type="scientific">Diversispora eburnea</name>
    <dbReference type="NCBI Taxonomy" id="1213867"/>
    <lineage>
        <taxon>Eukaryota</taxon>
        <taxon>Fungi</taxon>
        <taxon>Fungi incertae sedis</taxon>
        <taxon>Mucoromycota</taxon>
        <taxon>Glomeromycotina</taxon>
        <taxon>Glomeromycetes</taxon>
        <taxon>Diversisporales</taxon>
        <taxon>Diversisporaceae</taxon>
        <taxon>Diversispora</taxon>
    </lineage>
</organism>
<dbReference type="InterPro" id="IPR001019">
    <property type="entry name" value="Gprotein_alpha_su"/>
</dbReference>
<dbReference type="Proteomes" id="UP000789706">
    <property type="component" value="Unassembled WGS sequence"/>
</dbReference>
<dbReference type="GO" id="GO:0031683">
    <property type="term" value="F:G-protein beta/gamma-subunit complex binding"/>
    <property type="evidence" value="ECO:0007669"/>
    <property type="project" value="InterPro"/>
</dbReference>
<keyword evidence="6" id="KW-0564">Palmitate</keyword>
<evidence type="ECO:0000313" key="10">
    <source>
        <dbReference type="Proteomes" id="UP000789706"/>
    </source>
</evidence>
<keyword evidence="7" id="KW-0807">Transducer</keyword>
<reference evidence="9" key="1">
    <citation type="submission" date="2021-06" db="EMBL/GenBank/DDBJ databases">
        <authorList>
            <person name="Kallberg Y."/>
            <person name="Tangrot J."/>
            <person name="Rosling A."/>
        </authorList>
    </citation>
    <scope>NUCLEOTIDE SEQUENCE</scope>
    <source>
        <strain evidence="9">AZ414A</strain>
    </source>
</reference>
<dbReference type="Gene3D" id="3.40.50.300">
    <property type="entry name" value="P-loop containing nucleotide triphosphate hydrolases"/>
    <property type="match status" value="1"/>
</dbReference>
<evidence type="ECO:0000256" key="5">
    <source>
        <dbReference type="ARBA" id="ARBA00023134"/>
    </source>
</evidence>
<dbReference type="InterPro" id="IPR011025">
    <property type="entry name" value="GproteinA_insert"/>
</dbReference>
<dbReference type="CDD" id="cd00066">
    <property type="entry name" value="G-alpha"/>
    <property type="match status" value="1"/>
</dbReference>
<evidence type="ECO:0000256" key="2">
    <source>
        <dbReference type="ARBA" id="ARBA00022723"/>
    </source>
</evidence>
<keyword evidence="2 8" id="KW-0479">Metal-binding</keyword>
<dbReference type="AlphaFoldDB" id="A0A9N8V1G6"/>
<proteinExistence type="predicted"/>
<dbReference type="GO" id="GO:0005737">
    <property type="term" value="C:cytoplasm"/>
    <property type="evidence" value="ECO:0007669"/>
    <property type="project" value="TreeGrafter"/>
</dbReference>
<accession>A0A9N8V1G6</accession>
<keyword evidence="5" id="KW-0342">GTP-binding</keyword>
<dbReference type="SUPFAM" id="SSF47895">
    <property type="entry name" value="Transducin (alpha subunit), insertion domain"/>
    <property type="match status" value="1"/>
</dbReference>
<dbReference type="SUPFAM" id="SSF52540">
    <property type="entry name" value="P-loop containing nucleoside triphosphate hydrolases"/>
    <property type="match status" value="1"/>
</dbReference>
<keyword evidence="1" id="KW-0519">Myristate</keyword>
<dbReference type="EMBL" id="CAJVPK010000058">
    <property type="protein sequence ID" value="CAG8439727.1"/>
    <property type="molecule type" value="Genomic_DNA"/>
</dbReference>
<protein>
    <submittedName>
        <fullName evidence="9">6492_t:CDS:1</fullName>
    </submittedName>
</protein>
<dbReference type="PRINTS" id="PR00318">
    <property type="entry name" value="GPROTEINA"/>
</dbReference>
<dbReference type="PANTHER" id="PTHR10218:SF369">
    <property type="entry name" value="GUANINE NUCLEOTIDE-BINDING PROTEIN ALPHA-2 SUBUNIT"/>
    <property type="match status" value="1"/>
</dbReference>
<name>A0A9N8V1G6_9GLOM</name>
<dbReference type="FunFam" id="3.40.50.300:FF:000720">
    <property type="entry name" value="Guanine nucleotide-binding protein G(k) subunit alpha"/>
    <property type="match status" value="1"/>
</dbReference>
<dbReference type="GO" id="GO:0005834">
    <property type="term" value="C:heterotrimeric G-protein complex"/>
    <property type="evidence" value="ECO:0007669"/>
    <property type="project" value="TreeGrafter"/>
</dbReference>
<keyword evidence="4 8" id="KW-0460">Magnesium</keyword>